<dbReference type="PRINTS" id="PR00081">
    <property type="entry name" value="GDHRDH"/>
</dbReference>
<dbReference type="InterPro" id="IPR002347">
    <property type="entry name" value="SDR_fam"/>
</dbReference>
<gene>
    <name evidence="4" type="ORF">I5M27_01665</name>
</gene>
<accession>A0ABS1BX58</accession>
<dbReference type="PIRSF" id="PIRSF000126">
    <property type="entry name" value="11-beta-HSD1"/>
    <property type="match status" value="1"/>
</dbReference>
<protein>
    <submittedName>
        <fullName evidence="4">SDR family oxidoreductase</fullName>
    </submittedName>
</protein>
<dbReference type="PANTHER" id="PTHR44196:SF2">
    <property type="entry name" value="SHORT-CHAIN DEHYDROGENASE-RELATED"/>
    <property type="match status" value="1"/>
</dbReference>
<dbReference type="RefSeq" id="WP_200504293.1">
    <property type="nucleotide sequence ID" value="NZ_JAEHFX010000001.1"/>
</dbReference>
<proteinExistence type="inferred from homology"/>
<comment type="similarity">
    <text evidence="1 3">Belongs to the short-chain dehydrogenases/reductases (SDR) family.</text>
</comment>
<dbReference type="PROSITE" id="PS00061">
    <property type="entry name" value="ADH_SHORT"/>
    <property type="match status" value="1"/>
</dbReference>
<comment type="caution">
    <text evidence="4">The sequence shown here is derived from an EMBL/GenBank/DDBJ whole genome shotgun (WGS) entry which is preliminary data.</text>
</comment>
<dbReference type="Proteomes" id="UP000644147">
    <property type="component" value="Unassembled WGS sequence"/>
</dbReference>
<keyword evidence="2" id="KW-0560">Oxidoreductase</keyword>
<evidence type="ECO:0000313" key="5">
    <source>
        <dbReference type="Proteomes" id="UP000644147"/>
    </source>
</evidence>
<reference evidence="4 5" key="1">
    <citation type="submission" date="2020-12" db="EMBL/GenBank/DDBJ databases">
        <title>Bacterial novel species Adhaeribacter sp. BT258 isolated from soil.</title>
        <authorList>
            <person name="Jung H.-Y."/>
        </authorList>
    </citation>
    <scope>NUCLEOTIDE SEQUENCE [LARGE SCALE GENOMIC DNA]</scope>
    <source>
        <strain evidence="4 5">BT258</strain>
    </source>
</reference>
<evidence type="ECO:0000256" key="1">
    <source>
        <dbReference type="ARBA" id="ARBA00006484"/>
    </source>
</evidence>
<dbReference type="Gene3D" id="3.40.50.720">
    <property type="entry name" value="NAD(P)-binding Rossmann-like Domain"/>
    <property type="match status" value="1"/>
</dbReference>
<dbReference type="InterPro" id="IPR036291">
    <property type="entry name" value="NAD(P)-bd_dom_sf"/>
</dbReference>
<dbReference type="InterPro" id="IPR020904">
    <property type="entry name" value="Sc_DH/Rdtase_CS"/>
</dbReference>
<organism evidence="4 5">
    <name type="scientific">Adhaeribacter terrigena</name>
    <dbReference type="NCBI Taxonomy" id="2793070"/>
    <lineage>
        <taxon>Bacteria</taxon>
        <taxon>Pseudomonadati</taxon>
        <taxon>Bacteroidota</taxon>
        <taxon>Cytophagia</taxon>
        <taxon>Cytophagales</taxon>
        <taxon>Hymenobacteraceae</taxon>
        <taxon>Adhaeribacter</taxon>
    </lineage>
</organism>
<dbReference type="PRINTS" id="PR00080">
    <property type="entry name" value="SDRFAMILY"/>
</dbReference>
<dbReference type="SUPFAM" id="SSF51735">
    <property type="entry name" value="NAD(P)-binding Rossmann-fold domains"/>
    <property type="match status" value="1"/>
</dbReference>
<evidence type="ECO:0000313" key="4">
    <source>
        <dbReference type="EMBL" id="MBK0401672.1"/>
    </source>
</evidence>
<keyword evidence="5" id="KW-1185">Reference proteome</keyword>
<evidence type="ECO:0000256" key="3">
    <source>
        <dbReference type="RuleBase" id="RU000363"/>
    </source>
</evidence>
<dbReference type="Pfam" id="PF00106">
    <property type="entry name" value="adh_short"/>
    <property type="match status" value="1"/>
</dbReference>
<sequence>MSSTQTVLITGASSGIGYELTRLFARDNYKIVMVAHFAGKLEGAAHQIRNEFPQAEIMTIPCDLSQPGSPDQLFAETQRRNLEIEILVNNAGFGEHGFFAQTDLKKELELIQLNIASLTHLTKLYLPFMLNRRSGKILNVASEAAFMPIPLLSVYAASKAFVLSFSEALQNEIQDTGVQLTILCPAATDTNFFKVAGAENTKVAHSDLDSPVDVAKAAYEGLMKGEKRVLPTTKAKMHVTQGNLMPDSMLASLMRKQMEPVDK</sequence>
<evidence type="ECO:0000256" key="2">
    <source>
        <dbReference type="ARBA" id="ARBA00023002"/>
    </source>
</evidence>
<dbReference type="PANTHER" id="PTHR44196">
    <property type="entry name" value="DEHYDROGENASE/REDUCTASE SDR FAMILY MEMBER 7B"/>
    <property type="match status" value="1"/>
</dbReference>
<dbReference type="EMBL" id="JAEHFX010000001">
    <property type="protein sequence ID" value="MBK0401672.1"/>
    <property type="molecule type" value="Genomic_DNA"/>
</dbReference>
<name>A0ABS1BX58_9BACT</name>
<dbReference type="CDD" id="cd05233">
    <property type="entry name" value="SDR_c"/>
    <property type="match status" value="1"/>
</dbReference>